<gene>
    <name evidence="2" type="ORF">HED35_14910</name>
</gene>
<name>A0A7X6DBJ5_9ENTE</name>
<dbReference type="Pfam" id="PF20310">
    <property type="entry name" value="HTH_Tnp_2"/>
    <property type="match status" value="1"/>
</dbReference>
<feature type="non-terminal residue" evidence="2">
    <location>
        <position position="1"/>
    </location>
</feature>
<dbReference type="EMBL" id="JAAVMB010000039">
    <property type="protein sequence ID" value="NKC69361.1"/>
    <property type="molecule type" value="Genomic_DNA"/>
</dbReference>
<organism evidence="2 3">
    <name type="scientific">Vagococcus fluvialis</name>
    <dbReference type="NCBI Taxonomy" id="2738"/>
    <lineage>
        <taxon>Bacteria</taxon>
        <taxon>Bacillati</taxon>
        <taxon>Bacillota</taxon>
        <taxon>Bacilli</taxon>
        <taxon>Lactobacillales</taxon>
        <taxon>Enterococcaceae</taxon>
        <taxon>Vagococcus</taxon>
    </lineage>
</organism>
<comment type="caution">
    <text evidence="2">The sequence shown here is derived from an EMBL/GenBank/DDBJ whole genome shotgun (WGS) entry which is preliminary data.</text>
</comment>
<evidence type="ECO:0000256" key="1">
    <source>
        <dbReference type="SAM" id="MobiDB-lite"/>
    </source>
</evidence>
<dbReference type="Proteomes" id="UP000521358">
    <property type="component" value="Unassembled WGS sequence"/>
</dbReference>
<dbReference type="InterPro" id="IPR046929">
    <property type="entry name" value="HTH_Tnp"/>
</dbReference>
<dbReference type="AlphaFoldDB" id="A0A7X6DBJ5"/>
<evidence type="ECO:0000313" key="3">
    <source>
        <dbReference type="Proteomes" id="UP000521358"/>
    </source>
</evidence>
<dbReference type="RefSeq" id="WP_338134088.1">
    <property type="nucleotide sequence ID" value="NZ_JAAVMB010000039.1"/>
</dbReference>
<feature type="compositionally biased region" description="Basic and acidic residues" evidence="1">
    <location>
        <begin position="31"/>
        <end position="42"/>
    </location>
</feature>
<feature type="region of interest" description="Disordered" evidence="1">
    <location>
        <begin position="25"/>
        <end position="54"/>
    </location>
</feature>
<protein>
    <submittedName>
        <fullName evidence="2">Uncharacterized protein</fullName>
    </submittedName>
</protein>
<evidence type="ECO:0000313" key="2">
    <source>
        <dbReference type="EMBL" id="NKC69361.1"/>
    </source>
</evidence>
<reference evidence="2 3" key="1">
    <citation type="submission" date="2020-03" db="EMBL/GenBank/DDBJ databases">
        <title>Bacterial samples isolated from urine from healthy bovine heifers (Gyr breed).</title>
        <authorList>
            <person name="Giannattasio-Ferraz S."/>
            <person name="Maskeri L."/>
            <person name="Penido A."/>
            <person name="Barbosa-Stancioli E.F."/>
            <person name="Putonti C."/>
        </authorList>
    </citation>
    <scope>NUCLEOTIDE SEQUENCE [LARGE SCALE GENOMIC DNA]</scope>
    <source>
        <strain evidence="2 3">UFMG-H7</strain>
    </source>
</reference>
<sequence length="101" mass="11814">LPHQIFSDAGFDITVLKQRRINTASHRWREKAKQGESLEDLRLGNSGRPRHKELTEKEELKRLRAEVAYLKAENDFLKKLEQAEREAIWKANSRSTKNSKS</sequence>
<accession>A0A7X6DBJ5</accession>
<proteinExistence type="predicted"/>